<feature type="domain" description="Glycosyltransferase subfamily 4-like N-terminal" evidence="3">
    <location>
        <begin position="88"/>
        <end position="211"/>
    </location>
</feature>
<reference evidence="4" key="1">
    <citation type="submission" date="2022-04" db="EMBL/GenBank/DDBJ databases">
        <title>Flavobacterium pygoscelis sp. nov. isolated from Chinstrap chick (Pygoscelis antarcticus).</title>
        <authorList>
            <person name="Irgang R."/>
            <person name="Poblete-Morales M."/>
            <person name="Avendano-Herrera R."/>
        </authorList>
    </citation>
    <scope>NUCLEOTIDE SEQUENCE</scope>
    <source>
        <strain evidence="4">I-SCBP12n</strain>
    </source>
</reference>
<dbReference type="GO" id="GO:0016757">
    <property type="term" value="F:glycosyltransferase activity"/>
    <property type="evidence" value="ECO:0007669"/>
    <property type="project" value="UniProtKB-KW"/>
</dbReference>
<dbReference type="Pfam" id="PF13439">
    <property type="entry name" value="Glyco_transf_4"/>
    <property type="match status" value="1"/>
</dbReference>
<keyword evidence="1" id="KW-1133">Transmembrane helix</keyword>
<accession>A0A9X1XPM2</accession>
<evidence type="ECO:0000256" key="1">
    <source>
        <dbReference type="SAM" id="Phobius"/>
    </source>
</evidence>
<evidence type="ECO:0000259" key="3">
    <source>
        <dbReference type="Pfam" id="PF13439"/>
    </source>
</evidence>
<sequence>MSKLNILVFSDCYIYGGSEKLMAFLLKNEVLNKNFNFLYSYRKHKGYELGLKNEELLGRVGSYPLILLSNETLFHHINNVLIPSVLKKIVKVPFFLFEKIGFYFIWNLLVLIFMLLKTKPDLIHINNGGYPAAKSCNILVVANYLTIQRKIIYQVNNQARNCKGYFERLYDKFIHNSVACFINASNKAKEQLVEKRNFNPNKILVVSNCVPLPEVKVNREQIIRELNLPSDCFLIVQVAFLSERKGQRYLINALSDLYKKQLVSKKKLFCVFVGNGEDDAFLIKSIDELGLNSNIFLLGYRNNSEDFISASDLFVLPSIRDEDMPLVLLSALGYGKPIISTNFAGISQVIQTNVNGVLIENNLSTFRDDLANEIFRLYNDEELRLQLGVNAKKSYTNYSPKSYGLKLKSIYEQVYAS</sequence>
<dbReference type="Pfam" id="PF00534">
    <property type="entry name" value="Glycos_transf_1"/>
    <property type="match status" value="1"/>
</dbReference>
<organism evidence="4 5">
    <name type="scientific">Flavobacterium pygoscelis</name>
    <dbReference type="NCBI Taxonomy" id="2893176"/>
    <lineage>
        <taxon>Bacteria</taxon>
        <taxon>Pseudomonadati</taxon>
        <taxon>Bacteroidota</taxon>
        <taxon>Flavobacteriia</taxon>
        <taxon>Flavobacteriales</taxon>
        <taxon>Flavobacteriaceae</taxon>
        <taxon>Flavobacterium</taxon>
    </lineage>
</organism>
<comment type="caution">
    <text evidence="4">The sequence shown here is derived from an EMBL/GenBank/DDBJ whole genome shotgun (WGS) entry which is preliminary data.</text>
</comment>
<protein>
    <submittedName>
        <fullName evidence="4">Glycosyltransferase</fullName>
        <ecNumber evidence="4">2.4.-.-</ecNumber>
    </submittedName>
</protein>
<evidence type="ECO:0000313" key="5">
    <source>
        <dbReference type="Proteomes" id="UP001139260"/>
    </source>
</evidence>
<dbReference type="Proteomes" id="UP001139260">
    <property type="component" value="Unassembled WGS sequence"/>
</dbReference>
<dbReference type="SUPFAM" id="SSF53756">
    <property type="entry name" value="UDP-Glycosyltransferase/glycogen phosphorylase"/>
    <property type="match status" value="1"/>
</dbReference>
<dbReference type="EMBL" id="JALNUB010000003">
    <property type="protein sequence ID" value="MCK8141465.1"/>
    <property type="molecule type" value="Genomic_DNA"/>
</dbReference>
<evidence type="ECO:0000259" key="2">
    <source>
        <dbReference type="Pfam" id="PF00534"/>
    </source>
</evidence>
<name>A0A9X1XPM2_9FLAO</name>
<keyword evidence="5" id="KW-1185">Reference proteome</keyword>
<feature type="domain" description="Glycosyl transferase family 1" evidence="2">
    <location>
        <begin position="219"/>
        <end position="393"/>
    </location>
</feature>
<dbReference type="EC" id="2.4.-.-" evidence="4"/>
<proteinExistence type="predicted"/>
<keyword evidence="4" id="KW-0808">Transferase</keyword>
<gene>
    <name evidence="4" type="ORF">MW871_06115</name>
</gene>
<keyword evidence="1" id="KW-0472">Membrane</keyword>
<dbReference type="AlphaFoldDB" id="A0A9X1XPM2"/>
<dbReference type="PANTHER" id="PTHR12526">
    <property type="entry name" value="GLYCOSYLTRANSFERASE"/>
    <property type="match status" value="1"/>
</dbReference>
<feature type="transmembrane region" description="Helical" evidence="1">
    <location>
        <begin position="96"/>
        <end position="116"/>
    </location>
</feature>
<keyword evidence="1" id="KW-0812">Transmembrane</keyword>
<dbReference type="InterPro" id="IPR001296">
    <property type="entry name" value="Glyco_trans_1"/>
</dbReference>
<keyword evidence="4" id="KW-0328">Glycosyltransferase</keyword>
<dbReference type="InterPro" id="IPR028098">
    <property type="entry name" value="Glyco_trans_4-like_N"/>
</dbReference>
<dbReference type="Gene3D" id="3.40.50.2000">
    <property type="entry name" value="Glycogen Phosphorylase B"/>
    <property type="match status" value="2"/>
</dbReference>
<dbReference type="RefSeq" id="WP_248427960.1">
    <property type="nucleotide sequence ID" value="NZ_JALNUB010000003.1"/>
</dbReference>
<evidence type="ECO:0000313" key="4">
    <source>
        <dbReference type="EMBL" id="MCK8141465.1"/>
    </source>
</evidence>